<comment type="function">
    <text evidence="5">Part of the twin-arginine translocation (Tat) system that transports large folded proteins containing a characteristic twin-arginine motif in their signal peptide across membranes.</text>
</comment>
<feature type="transmembrane region" description="Helical" evidence="5">
    <location>
        <begin position="172"/>
        <end position="197"/>
    </location>
</feature>
<evidence type="ECO:0000256" key="3">
    <source>
        <dbReference type="ARBA" id="ARBA00022989"/>
    </source>
</evidence>
<dbReference type="Proteomes" id="UP000004162">
    <property type="component" value="Unassembled WGS sequence"/>
</dbReference>
<dbReference type="PANTHER" id="PTHR30371">
    <property type="entry name" value="SEC-INDEPENDENT PROTEIN TRANSLOCASE PROTEIN TATC"/>
    <property type="match status" value="1"/>
</dbReference>
<keyword evidence="4 5" id="KW-0472">Membrane</keyword>
<reference evidence="7 8" key="1">
    <citation type="submission" date="2006-07" db="EMBL/GenBank/DDBJ databases">
        <title>Annotation of the draft genome assembly of Chlorobium ferroxidans DSM 13031.</title>
        <authorList>
            <consortium name="US DOE Joint Genome Institute (JGI-ORNL)"/>
            <person name="Larimer F."/>
            <person name="Land M."/>
            <person name="Hauser L."/>
        </authorList>
    </citation>
    <scope>NUCLEOTIDE SEQUENCE [LARGE SCALE GENOMIC DNA]</scope>
    <source>
        <strain evidence="7 8">DSM 13031</strain>
    </source>
</reference>
<dbReference type="AlphaFoldDB" id="Q0YT42"/>
<reference evidence="7 8" key="2">
    <citation type="submission" date="2006-07" db="EMBL/GenBank/DDBJ databases">
        <title>Sequencing of the draft genome and assembly of Chlorobium ferroxidans DSM 13031.</title>
        <authorList>
            <consortium name="US DOE Joint Genome Institute (JGI-PGF)"/>
            <person name="Copeland A."/>
            <person name="Lucas S."/>
            <person name="Lapidus A."/>
            <person name="Barry K."/>
            <person name="Glavina del Rio T."/>
            <person name="Dalin E."/>
            <person name="Tice H."/>
            <person name="Bruce D."/>
            <person name="Pitluck S."/>
            <person name="Richardson P."/>
        </authorList>
    </citation>
    <scope>NUCLEOTIDE SEQUENCE [LARGE SCALE GENOMIC DNA]</scope>
    <source>
        <strain evidence="7 8">DSM 13031</strain>
    </source>
</reference>
<dbReference type="PRINTS" id="PR01840">
    <property type="entry name" value="TATCFAMILY"/>
</dbReference>
<gene>
    <name evidence="5" type="primary">tatC</name>
    <name evidence="7" type="ORF">CferDRAFT_1350</name>
</gene>
<evidence type="ECO:0000256" key="1">
    <source>
        <dbReference type="ARBA" id="ARBA00004141"/>
    </source>
</evidence>
<protein>
    <recommendedName>
        <fullName evidence="5">Sec-independent protein translocase protein TatC</fullName>
    </recommendedName>
</protein>
<keyword evidence="2 5" id="KW-0812">Transmembrane</keyword>
<dbReference type="HAMAP" id="MF_00902">
    <property type="entry name" value="TatC"/>
    <property type="match status" value="1"/>
</dbReference>
<dbReference type="GO" id="GO:0065002">
    <property type="term" value="P:intracellular protein transmembrane transport"/>
    <property type="evidence" value="ECO:0007669"/>
    <property type="project" value="TreeGrafter"/>
</dbReference>
<sequence length="309" mass="34175">MSEEKDTTQSPAAQEKGEEKRTDENSGFMNPYPHAVEESGATDKGEPENEEAPERAEDAVQHDSGAEGELNVIGHLEEIRARLIKSGLALLIITALCSIKADFLVNDVLIGPLTRSSKTLVLQNLIPYGQISLYLQVVFFSGFIITFPFIAWQLWQFVAPGLHENERKAGRFSILFISLSFFTGIAFGYFVFLPVTLQFFAGFGTPLIKNNISVQDYVSFVIGALLTAGLVFELPFISYVLSKIGLLTPAFMRFYRKHAIVVLLVVAAVVTPSTDVVTQLVIGLPMILLYEVSILISAQVNRKRNELLL</sequence>
<comment type="similarity">
    <text evidence="5">Belongs to the TatC family.</text>
</comment>
<evidence type="ECO:0000256" key="6">
    <source>
        <dbReference type="SAM" id="MobiDB-lite"/>
    </source>
</evidence>
<feature type="transmembrane region" description="Helical" evidence="5">
    <location>
        <begin position="88"/>
        <end position="111"/>
    </location>
</feature>
<dbReference type="InterPro" id="IPR002033">
    <property type="entry name" value="TatC"/>
</dbReference>
<dbReference type="RefSeq" id="WP_006365850.1">
    <property type="nucleotide sequence ID" value="NZ_AASE01000004.1"/>
</dbReference>
<keyword evidence="3 5" id="KW-1133">Transmembrane helix</keyword>
<comment type="subunit">
    <text evidence="5">Forms a complex with TatA.</text>
</comment>
<dbReference type="Pfam" id="PF00902">
    <property type="entry name" value="TatC"/>
    <property type="match status" value="1"/>
</dbReference>
<feature type="region of interest" description="Disordered" evidence="6">
    <location>
        <begin position="1"/>
        <end position="64"/>
    </location>
</feature>
<dbReference type="NCBIfam" id="TIGR00945">
    <property type="entry name" value="tatC"/>
    <property type="match status" value="1"/>
</dbReference>
<accession>Q0YT42</accession>
<feature type="transmembrane region" description="Helical" evidence="5">
    <location>
        <begin position="276"/>
        <end position="298"/>
    </location>
</feature>
<name>Q0YT42_9CHLB</name>
<proteinExistence type="inferred from homology"/>
<keyword evidence="5" id="KW-0653">Protein transport</keyword>
<feature type="compositionally biased region" description="Basic and acidic residues" evidence="6">
    <location>
        <begin position="15"/>
        <end position="24"/>
    </location>
</feature>
<organism evidence="7 8">
    <name type="scientific">Chlorobium ferrooxidans DSM 13031</name>
    <dbReference type="NCBI Taxonomy" id="377431"/>
    <lineage>
        <taxon>Bacteria</taxon>
        <taxon>Pseudomonadati</taxon>
        <taxon>Chlorobiota</taxon>
        <taxon>Chlorobiia</taxon>
        <taxon>Chlorobiales</taxon>
        <taxon>Chlorobiaceae</taxon>
        <taxon>Chlorobium/Pelodictyon group</taxon>
        <taxon>Chlorobium</taxon>
    </lineage>
</organism>
<keyword evidence="5" id="KW-0813">Transport</keyword>
<dbReference type="GO" id="GO:0043953">
    <property type="term" value="P:protein transport by the Tat complex"/>
    <property type="evidence" value="ECO:0007669"/>
    <property type="project" value="UniProtKB-UniRule"/>
</dbReference>
<feature type="compositionally biased region" description="Basic and acidic residues" evidence="6">
    <location>
        <begin position="35"/>
        <end position="64"/>
    </location>
</feature>
<dbReference type="GO" id="GO:0009977">
    <property type="term" value="F:proton motive force dependent protein transmembrane transporter activity"/>
    <property type="evidence" value="ECO:0007669"/>
    <property type="project" value="TreeGrafter"/>
</dbReference>
<keyword evidence="5" id="KW-0811">Translocation</keyword>
<comment type="subcellular location">
    <subcellularLocation>
        <location evidence="5">Cell membrane</location>
        <topology evidence="5">Multi-pass membrane protein</topology>
    </subcellularLocation>
    <subcellularLocation>
        <location evidence="1">Membrane</location>
        <topology evidence="1">Multi-pass membrane protein</topology>
    </subcellularLocation>
</comment>
<evidence type="ECO:0000313" key="7">
    <source>
        <dbReference type="EMBL" id="EAT59423.1"/>
    </source>
</evidence>
<evidence type="ECO:0000256" key="5">
    <source>
        <dbReference type="HAMAP-Rule" id="MF_00902"/>
    </source>
</evidence>
<feature type="transmembrane region" description="Helical" evidence="5">
    <location>
        <begin position="254"/>
        <end position="270"/>
    </location>
</feature>
<dbReference type="PANTHER" id="PTHR30371:SF0">
    <property type="entry name" value="SEC-INDEPENDENT PROTEIN TRANSLOCASE PROTEIN TATC, CHLOROPLASTIC-RELATED"/>
    <property type="match status" value="1"/>
</dbReference>
<feature type="transmembrane region" description="Helical" evidence="5">
    <location>
        <begin position="131"/>
        <end position="152"/>
    </location>
</feature>
<evidence type="ECO:0000313" key="8">
    <source>
        <dbReference type="Proteomes" id="UP000004162"/>
    </source>
</evidence>
<keyword evidence="8" id="KW-1185">Reference proteome</keyword>
<evidence type="ECO:0000256" key="4">
    <source>
        <dbReference type="ARBA" id="ARBA00023136"/>
    </source>
</evidence>
<dbReference type="EMBL" id="AASE01000004">
    <property type="protein sequence ID" value="EAT59423.1"/>
    <property type="molecule type" value="Genomic_DNA"/>
</dbReference>
<feature type="transmembrane region" description="Helical" evidence="5">
    <location>
        <begin position="217"/>
        <end position="242"/>
    </location>
</feature>
<evidence type="ECO:0000256" key="2">
    <source>
        <dbReference type="ARBA" id="ARBA00022692"/>
    </source>
</evidence>
<keyword evidence="5" id="KW-1003">Cell membrane</keyword>
<dbReference type="GO" id="GO:0033281">
    <property type="term" value="C:TAT protein transport complex"/>
    <property type="evidence" value="ECO:0007669"/>
    <property type="project" value="UniProtKB-UniRule"/>
</dbReference>
<comment type="caution">
    <text evidence="7">The sequence shown here is derived from an EMBL/GenBank/DDBJ whole genome shotgun (WGS) entry which is preliminary data.</text>
</comment>